<name>A0ACC2G5P2_DALPE</name>
<gene>
    <name evidence="1" type="ORF">DPEC_G00209420</name>
</gene>
<sequence length="95" mass="10072">MAANGQFLPFQQNPLSGHPDRSSRSPDEVNKLAKMEEVVRIKSLWSVPHSPLGGGEACSPKSPLSDMVLSGAAVSEAVACLGKEEENRLTLCNPA</sequence>
<evidence type="ECO:0000313" key="1">
    <source>
        <dbReference type="EMBL" id="KAJ7998867.1"/>
    </source>
</evidence>
<dbReference type="EMBL" id="CM055744">
    <property type="protein sequence ID" value="KAJ7998867.1"/>
    <property type="molecule type" value="Genomic_DNA"/>
</dbReference>
<proteinExistence type="predicted"/>
<reference evidence="1" key="1">
    <citation type="submission" date="2021-05" db="EMBL/GenBank/DDBJ databases">
        <authorList>
            <person name="Pan Q."/>
            <person name="Jouanno E."/>
            <person name="Zahm M."/>
            <person name="Klopp C."/>
            <person name="Cabau C."/>
            <person name="Louis A."/>
            <person name="Berthelot C."/>
            <person name="Parey E."/>
            <person name="Roest Crollius H."/>
            <person name="Montfort J."/>
            <person name="Robinson-Rechavi M."/>
            <person name="Bouchez O."/>
            <person name="Lampietro C."/>
            <person name="Lopez Roques C."/>
            <person name="Donnadieu C."/>
            <person name="Postlethwait J."/>
            <person name="Bobe J."/>
            <person name="Dillon D."/>
            <person name="Chandos A."/>
            <person name="von Hippel F."/>
            <person name="Guiguen Y."/>
        </authorList>
    </citation>
    <scope>NUCLEOTIDE SEQUENCE</scope>
    <source>
        <strain evidence="1">YG-Jan2019</strain>
    </source>
</reference>
<keyword evidence="2" id="KW-1185">Reference proteome</keyword>
<accession>A0ACC2G5P2</accession>
<protein>
    <submittedName>
        <fullName evidence="1">Uncharacterized protein</fullName>
    </submittedName>
</protein>
<comment type="caution">
    <text evidence="1">The sequence shown here is derived from an EMBL/GenBank/DDBJ whole genome shotgun (WGS) entry which is preliminary data.</text>
</comment>
<evidence type="ECO:0000313" key="2">
    <source>
        <dbReference type="Proteomes" id="UP001157502"/>
    </source>
</evidence>
<dbReference type="Proteomes" id="UP001157502">
    <property type="component" value="Chromosome 17"/>
</dbReference>
<organism evidence="1 2">
    <name type="scientific">Dallia pectoralis</name>
    <name type="common">Alaska blackfish</name>
    <dbReference type="NCBI Taxonomy" id="75939"/>
    <lineage>
        <taxon>Eukaryota</taxon>
        <taxon>Metazoa</taxon>
        <taxon>Chordata</taxon>
        <taxon>Craniata</taxon>
        <taxon>Vertebrata</taxon>
        <taxon>Euteleostomi</taxon>
        <taxon>Actinopterygii</taxon>
        <taxon>Neopterygii</taxon>
        <taxon>Teleostei</taxon>
        <taxon>Protacanthopterygii</taxon>
        <taxon>Esociformes</taxon>
        <taxon>Umbridae</taxon>
        <taxon>Dallia</taxon>
    </lineage>
</organism>